<keyword evidence="2" id="KW-1185">Reference proteome</keyword>
<dbReference type="Proteomes" id="UP000464577">
    <property type="component" value="Chromosome"/>
</dbReference>
<reference evidence="1 2" key="1">
    <citation type="submission" date="2019-11" db="EMBL/GenBank/DDBJ databases">
        <title>Spirosoma endbachense sp. nov., isolated from a natural salt meadow.</title>
        <authorList>
            <person name="Rojas J."/>
            <person name="Ambika Manirajan B."/>
            <person name="Ratering S."/>
            <person name="Suarez C."/>
            <person name="Geissler-Plaum R."/>
            <person name="Schnell S."/>
        </authorList>
    </citation>
    <scope>NUCLEOTIDE SEQUENCE [LARGE SCALE GENOMIC DNA]</scope>
    <source>
        <strain evidence="1 2">I-24</strain>
    </source>
</reference>
<gene>
    <name evidence="1" type="ORF">GJR95_24020</name>
</gene>
<proteinExistence type="predicted"/>
<protein>
    <submittedName>
        <fullName evidence="1">Uncharacterized protein</fullName>
    </submittedName>
</protein>
<dbReference type="RefSeq" id="WP_162388296.1">
    <property type="nucleotide sequence ID" value="NZ_CP045997.1"/>
</dbReference>
<organism evidence="1 2">
    <name type="scientific">Spirosoma endbachense</name>
    <dbReference type="NCBI Taxonomy" id="2666025"/>
    <lineage>
        <taxon>Bacteria</taxon>
        <taxon>Pseudomonadati</taxon>
        <taxon>Bacteroidota</taxon>
        <taxon>Cytophagia</taxon>
        <taxon>Cytophagales</taxon>
        <taxon>Cytophagaceae</taxon>
        <taxon>Spirosoma</taxon>
    </lineage>
</organism>
<evidence type="ECO:0000313" key="1">
    <source>
        <dbReference type="EMBL" id="QHV97883.1"/>
    </source>
</evidence>
<dbReference type="AlphaFoldDB" id="A0A6P1VXP1"/>
<accession>A0A6P1VXP1</accession>
<dbReference type="EMBL" id="CP045997">
    <property type="protein sequence ID" value="QHV97883.1"/>
    <property type="molecule type" value="Genomic_DNA"/>
</dbReference>
<name>A0A6P1VXP1_9BACT</name>
<dbReference type="KEGG" id="senf:GJR95_24020"/>
<evidence type="ECO:0000313" key="2">
    <source>
        <dbReference type="Proteomes" id="UP000464577"/>
    </source>
</evidence>
<sequence>MKRMNKPTLPQFTLETGQRPALNALEQHLLTVAARWCADTNSIGSIDEFKKKLESEAAWFCHEHRKSETSIEIGRYDETMLYIKPAGRNIRATATIRLAETENDLGYELQAAHSAGYYTPRFL</sequence>